<gene>
    <name evidence="1" type="ORF">D9O36_19905</name>
</gene>
<evidence type="ECO:0000313" key="2">
    <source>
        <dbReference type="Proteomes" id="UP000540519"/>
    </source>
</evidence>
<dbReference type="Proteomes" id="UP000540519">
    <property type="component" value="Unassembled WGS sequence"/>
</dbReference>
<comment type="caution">
    <text evidence="1">The sequence shown here is derived from an EMBL/GenBank/DDBJ whole genome shotgun (WGS) entry which is preliminary data.</text>
</comment>
<accession>A0A7X2ZXC5</accession>
<protein>
    <submittedName>
        <fullName evidence="1">Uncharacterized protein</fullName>
    </submittedName>
</protein>
<dbReference type="AlphaFoldDB" id="A0A7X2ZXC5"/>
<keyword evidence="2" id="KW-1185">Reference proteome</keyword>
<evidence type="ECO:0000313" key="1">
    <source>
        <dbReference type="EMBL" id="MUH38122.1"/>
    </source>
</evidence>
<dbReference type="RefSeq" id="WP_155601221.1">
    <property type="nucleotide sequence ID" value="NZ_RCNR01000068.1"/>
</dbReference>
<proteinExistence type="predicted"/>
<organism evidence="1 2">
    <name type="scientific">Zobellia amurskyensis</name>
    <dbReference type="NCBI Taxonomy" id="248905"/>
    <lineage>
        <taxon>Bacteria</taxon>
        <taxon>Pseudomonadati</taxon>
        <taxon>Bacteroidota</taxon>
        <taxon>Flavobacteriia</taxon>
        <taxon>Flavobacteriales</taxon>
        <taxon>Flavobacteriaceae</taxon>
        <taxon>Zobellia</taxon>
    </lineage>
</organism>
<dbReference type="OrthoDB" id="1178263at2"/>
<dbReference type="EMBL" id="RCNR01000068">
    <property type="protein sequence ID" value="MUH38122.1"/>
    <property type="molecule type" value="Genomic_DNA"/>
</dbReference>
<name>A0A7X2ZXC5_9FLAO</name>
<sequence>MTAYKKPWFKRKRTWFLLFVLTFMGLFISTLPKELPRNVAYLAKAYSEPEICEEALAITKNAPKILTLLGELEPMGKLDMLNGSVGYSKGGDSVAITIDVRGDKKIKNIRSKMDVLAEKVNGKWEYRNIKVRIKQPLEMKQTIPILNKQ</sequence>
<reference evidence="1 2" key="1">
    <citation type="journal article" date="2019" name="Mar. Drugs">
        <title>Comparative Genomics and CAZyme Genome Repertoires of Marine Zobellia amurskyensis KMM 3526(T) and Zobellia laminariae KMM 3676(T).</title>
        <authorList>
            <person name="Chernysheva N."/>
            <person name="Bystritskaya E."/>
            <person name="Stenkova A."/>
            <person name="Golovkin I."/>
            <person name="Nedashkovskaya O."/>
            <person name="Isaeva M."/>
        </authorList>
    </citation>
    <scope>NUCLEOTIDE SEQUENCE [LARGE SCALE GENOMIC DNA]</scope>
    <source>
        <strain evidence="1 2">KMM 3526</strain>
    </source>
</reference>